<accession>A0ABS8QCR2</accession>
<dbReference type="Proteomes" id="UP001179361">
    <property type="component" value="Unassembled WGS sequence"/>
</dbReference>
<feature type="compositionally biased region" description="Low complexity" evidence="1">
    <location>
        <begin position="31"/>
        <end position="73"/>
    </location>
</feature>
<evidence type="ECO:0000256" key="1">
    <source>
        <dbReference type="SAM" id="MobiDB-lite"/>
    </source>
</evidence>
<protein>
    <submittedName>
        <fullName evidence="2">Uncharacterized protein</fullName>
    </submittedName>
</protein>
<organism evidence="2 3">
    <name type="scientific">Massilia phyllostachyos</name>
    <dbReference type="NCBI Taxonomy" id="2898585"/>
    <lineage>
        <taxon>Bacteria</taxon>
        <taxon>Pseudomonadati</taxon>
        <taxon>Pseudomonadota</taxon>
        <taxon>Betaproteobacteria</taxon>
        <taxon>Burkholderiales</taxon>
        <taxon>Oxalobacteraceae</taxon>
        <taxon>Telluria group</taxon>
        <taxon>Massilia</taxon>
    </lineage>
</organism>
<feature type="compositionally biased region" description="Polar residues" evidence="1">
    <location>
        <begin position="84"/>
        <end position="99"/>
    </location>
</feature>
<evidence type="ECO:0000313" key="3">
    <source>
        <dbReference type="Proteomes" id="UP001179361"/>
    </source>
</evidence>
<dbReference type="RefSeq" id="WP_231060820.1">
    <property type="nucleotide sequence ID" value="NZ_JAJNOC010000014.1"/>
</dbReference>
<keyword evidence="3" id="KW-1185">Reference proteome</keyword>
<dbReference type="EMBL" id="JAJNOC010000014">
    <property type="protein sequence ID" value="MCD2519552.1"/>
    <property type="molecule type" value="Genomic_DNA"/>
</dbReference>
<evidence type="ECO:0000313" key="2">
    <source>
        <dbReference type="EMBL" id="MCD2519552.1"/>
    </source>
</evidence>
<feature type="region of interest" description="Disordered" evidence="1">
    <location>
        <begin position="1"/>
        <end position="108"/>
    </location>
</feature>
<reference evidence="2" key="1">
    <citation type="submission" date="2021-11" db="EMBL/GenBank/DDBJ databases">
        <title>The complete genome of Massilia sp sp. G4R7.</title>
        <authorList>
            <person name="Liu L."/>
            <person name="Yue J."/>
            <person name="Yuan J."/>
            <person name="Yang F."/>
            <person name="Li L."/>
        </authorList>
    </citation>
    <scope>NUCLEOTIDE SEQUENCE</scope>
    <source>
        <strain evidence="2">G4R7</strain>
    </source>
</reference>
<comment type="caution">
    <text evidence="2">The sequence shown here is derived from an EMBL/GenBank/DDBJ whole genome shotgun (WGS) entry which is preliminary data.</text>
</comment>
<gene>
    <name evidence="2" type="ORF">LQ564_24920</name>
</gene>
<proteinExistence type="predicted"/>
<sequence length="108" mass="11349">MGENKGHGIKGPRHDDDVEDLNINASGGGQQQQQQGGLQSDQQQGSRQSGQGQQQGNQQSGGQRQGGQHASGGTPLLDDLGSRQGESAQDASQAWSNDNSIDKQRGNR</sequence>
<name>A0ABS8QCR2_9BURK</name>
<feature type="compositionally biased region" description="Basic and acidic residues" evidence="1">
    <location>
        <begin position="1"/>
        <end position="16"/>
    </location>
</feature>